<protein>
    <submittedName>
        <fullName evidence="2">Helicase</fullName>
    </submittedName>
</protein>
<evidence type="ECO:0000313" key="3">
    <source>
        <dbReference type="Proteomes" id="UP000532194"/>
    </source>
</evidence>
<keyword evidence="2" id="KW-0547">Nucleotide-binding</keyword>
<dbReference type="EMBL" id="JAAIII010000002">
    <property type="protein sequence ID" value="NMM93480.1"/>
    <property type="molecule type" value="Genomic_DNA"/>
</dbReference>
<organism evidence="2 3">
    <name type="scientific">Bifidobacterium oedipodis</name>
    <dbReference type="NCBI Taxonomy" id="2675322"/>
    <lineage>
        <taxon>Bacteria</taxon>
        <taxon>Bacillati</taxon>
        <taxon>Actinomycetota</taxon>
        <taxon>Actinomycetes</taxon>
        <taxon>Bifidobacteriales</taxon>
        <taxon>Bifidobacteriaceae</taxon>
        <taxon>Bifidobacterium</taxon>
    </lineage>
</organism>
<feature type="region of interest" description="Disordered" evidence="1">
    <location>
        <begin position="128"/>
        <end position="166"/>
    </location>
</feature>
<name>A0A7Y0HR02_9BIFI</name>
<dbReference type="Proteomes" id="UP000532194">
    <property type="component" value="Unassembled WGS sequence"/>
</dbReference>
<evidence type="ECO:0000313" key="2">
    <source>
        <dbReference type="EMBL" id="NMM93480.1"/>
    </source>
</evidence>
<keyword evidence="3" id="KW-1185">Reference proteome</keyword>
<keyword evidence="2" id="KW-0378">Hydrolase</keyword>
<accession>A0A7Y0HR02</accession>
<sequence length="166" mass="18286">MFRPWQPRYPRRIRTVDAPPVEGGGAQPPDPEANENSEQVDWEAKYHDAVNTSHEWETKAKTSGEAVGKLTERAETAEKALADMKTAQQRLDWRNTAAKATGIPADLIRGDSEEEINAHAEALKSYLSTIGRPTAPTVPNPSGTPKTKSRNDNPNTLLLKQLFGTN</sequence>
<proteinExistence type="predicted"/>
<dbReference type="AlphaFoldDB" id="A0A7Y0HR02"/>
<comment type="caution">
    <text evidence="2">The sequence shown here is derived from an EMBL/GenBank/DDBJ whole genome shotgun (WGS) entry which is preliminary data.</text>
</comment>
<keyword evidence="2" id="KW-0347">Helicase</keyword>
<keyword evidence="2" id="KW-0067">ATP-binding</keyword>
<dbReference type="GO" id="GO:0004386">
    <property type="term" value="F:helicase activity"/>
    <property type="evidence" value="ECO:0007669"/>
    <property type="project" value="UniProtKB-KW"/>
</dbReference>
<feature type="compositionally biased region" description="Polar residues" evidence="1">
    <location>
        <begin position="140"/>
        <end position="166"/>
    </location>
</feature>
<gene>
    <name evidence="2" type="ORF">G1C95_0665</name>
</gene>
<dbReference type="RefSeq" id="WP_169171550.1">
    <property type="nucleotide sequence ID" value="NZ_JAAIII010000002.1"/>
</dbReference>
<evidence type="ECO:0000256" key="1">
    <source>
        <dbReference type="SAM" id="MobiDB-lite"/>
    </source>
</evidence>
<feature type="region of interest" description="Disordered" evidence="1">
    <location>
        <begin position="1"/>
        <end position="40"/>
    </location>
</feature>
<reference evidence="2 3" key="1">
    <citation type="submission" date="2020-02" db="EMBL/GenBank/DDBJ databases">
        <title>Characterization of phylogenetic diversity of novel bifidobacterial species isolated in Czech ZOOs.</title>
        <authorList>
            <person name="Lugli G.A."/>
            <person name="Vera N.B."/>
            <person name="Ventura M."/>
        </authorList>
    </citation>
    <scope>NUCLEOTIDE SEQUENCE [LARGE SCALE GENOMIC DNA]</scope>
    <source>
        <strain evidence="2 3">DSM 109957</strain>
    </source>
</reference>